<feature type="coiled-coil region" evidence="1">
    <location>
        <begin position="14"/>
        <end position="41"/>
    </location>
</feature>
<organism evidence="2">
    <name type="scientific">bioreactor metagenome</name>
    <dbReference type="NCBI Taxonomy" id="1076179"/>
    <lineage>
        <taxon>unclassified sequences</taxon>
        <taxon>metagenomes</taxon>
        <taxon>ecological metagenomes</taxon>
    </lineage>
</organism>
<evidence type="ECO:0000313" key="2">
    <source>
        <dbReference type="EMBL" id="MPL99610.1"/>
    </source>
</evidence>
<sequence>MQNKLQELTDKLYNEGLSKGKQEAEEMVAKAKKDAAAILADARAESDKIVSAAQKDALDIKQKMETEIKMAFRQTITTLKNQIENTLISNSINKPVTAVADNTSFLKELIMSAISAFNPKGSDMVSLSLLLPENKRIELESFFKSEATKQIKDSVEIKFDNKIQNGFKIGPAKEGYHISFTDKDLQHLFSEFLKPKTREFLFNE</sequence>
<keyword evidence="1" id="KW-0175">Coiled coil</keyword>
<accession>A0A644W808</accession>
<dbReference type="AlphaFoldDB" id="A0A644W808"/>
<evidence type="ECO:0000256" key="1">
    <source>
        <dbReference type="SAM" id="Coils"/>
    </source>
</evidence>
<comment type="caution">
    <text evidence="2">The sequence shown here is derived from an EMBL/GenBank/DDBJ whole genome shotgun (WGS) entry which is preliminary data.</text>
</comment>
<proteinExistence type="predicted"/>
<dbReference type="EMBL" id="VSSQ01000677">
    <property type="protein sequence ID" value="MPL99610.1"/>
    <property type="molecule type" value="Genomic_DNA"/>
</dbReference>
<name>A0A644W808_9ZZZZ</name>
<reference evidence="2" key="1">
    <citation type="submission" date="2019-08" db="EMBL/GenBank/DDBJ databases">
        <authorList>
            <person name="Kucharzyk K."/>
            <person name="Murdoch R.W."/>
            <person name="Higgins S."/>
            <person name="Loffler F."/>
        </authorList>
    </citation>
    <scope>NUCLEOTIDE SEQUENCE</scope>
</reference>
<gene>
    <name evidence="2" type="primary">atpE_18</name>
    <name evidence="2" type="ORF">SDC9_45828</name>
</gene>
<protein>
    <submittedName>
        <fullName evidence="2">V-type proton ATPase subunit E</fullName>
    </submittedName>
</protein>
<dbReference type="Gene3D" id="1.20.5.2950">
    <property type="match status" value="1"/>
</dbReference>